<proteinExistence type="predicted"/>
<dbReference type="EMBL" id="CAJVQB010005829">
    <property type="protein sequence ID" value="CAG8670751.1"/>
    <property type="molecule type" value="Genomic_DNA"/>
</dbReference>
<evidence type="ECO:0000256" key="1">
    <source>
        <dbReference type="SAM" id="MobiDB-lite"/>
    </source>
</evidence>
<reference evidence="2 3" key="1">
    <citation type="submission" date="2021-06" db="EMBL/GenBank/DDBJ databases">
        <authorList>
            <person name="Kallberg Y."/>
            <person name="Tangrot J."/>
            <person name="Rosling A."/>
        </authorList>
    </citation>
    <scope>NUCLEOTIDE SEQUENCE [LARGE SCALE GENOMIC DNA]</scope>
    <source>
        <strain evidence="2 3">120-4 pot B 10/14</strain>
    </source>
</reference>
<evidence type="ECO:0000313" key="2">
    <source>
        <dbReference type="EMBL" id="CAG8670751.1"/>
    </source>
</evidence>
<evidence type="ECO:0000313" key="3">
    <source>
        <dbReference type="Proteomes" id="UP000789901"/>
    </source>
</evidence>
<comment type="caution">
    <text evidence="2">The sequence shown here is derived from an EMBL/GenBank/DDBJ whole genome shotgun (WGS) entry which is preliminary data.</text>
</comment>
<accession>A0ABN7UT81</accession>
<protein>
    <submittedName>
        <fullName evidence="2">12142_t:CDS:1</fullName>
    </submittedName>
</protein>
<keyword evidence="3" id="KW-1185">Reference proteome</keyword>
<sequence>MDGDANQNQTAQNEELVKSIFDGVTFTPTNTEIPQQPPSFVELWNQFQNPKISEIGKKDEPSETAQIPKNSNVIIY</sequence>
<dbReference type="Proteomes" id="UP000789901">
    <property type="component" value="Unassembled WGS sequence"/>
</dbReference>
<organism evidence="2 3">
    <name type="scientific">Gigaspora margarita</name>
    <dbReference type="NCBI Taxonomy" id="4874"/>
    <lineage>
        <taxon>Eukaryota</taxon>
        <taxon>Fungi</taxon>
        <taxon>Fungi incertae sedis</taxon>
        <taxon>Mucoromycota</taxon>
        <taxon>Glomeromycotina</taxon>
        <taxon>Glomeromycetes</taxon>
        <taxon>Diversisporales</taxon>
        <taxon>Gigasporaceae</taxon>
        <taxon>Gigaspora</taxon>
    </lineage>
</organism>
<name>A0ABN7UT81_GIGMA</name>
<feature type="compositionally biased region" description="Polar residues" evidence="1">
    <location>
        <begin position="63"/>
        <end position="76"/>
    </location>
</feature>
<gene>
    <name evidence="2" type="ORF">GMARGA_LOCUS10406</name>
</gene>
<feature type="region of interest" description="Disordered" evidence="1">
    <location>
        <begin position="54"/>
        <end position="76"/>
    </location>
</feature>